<name>A0A8J9YP68_BRALA</name>
<dbReference type="PANTHER" id="PTHR11388">
    <property type="entry name" value="ORGANIC ANION TRANSPORTER"/>
    <property type="match status" value="1"/>
</dbReference>
<sequence>MRRDEDETVKCGVACYHPRWARRLANPKLFCVVWCLAILTQTITGVGLLTAVLSTIETRFQLESKDLGVLASAADIGCIIGLAVLSYYGGRPGVNRPKLLGICTLVFAIGSFAFGLAHFMTPAYEVDLGALTNGTRDEAKDVCTYNGTTANKCAASQESSTSPYAGVFVLLCLSQFVLGIGLAPTYPLGTTYVDDHVTKKALPFYLGLSYTTYGAGPTLGLFLGGYTLSLYVDIDKGIDPASLGVFPGSPLWVGAWWLGSFVMAGLLGLVASWLLLFPAELKKPKKESNEVEEDGNKMLPETEINDPPSSLYTAKVLKQQAKDMMLSVKKVFTNWVFTCINMAFVCFVAAGTSFSFVPKYMEIQLGMHKAQASYLLGRLPGGIALMSPCNADCGCRLDNYRPVCASDGITYFSGCHAGCHESHSVPGPGGMKLSNYSNCGCVTSRQPSITGGSTKQLTGTQAVMAASEGTTGYFDSVWATANPGLIKPDGVTVHTAATSLNVTQTDLSNVTVGMISDLNTNTNPASSVQMKSDMSAFSIQCPTKCNALPPFLALLTLNFILRAMFPMAIIVCSLRVLSPDIKTLGVGLQSLMTRLLGQIPAPIFIGALIDRSCEQWSSSCGVRGACLLYDMPMNRFMFIGVQVLLTSVTVALLLVAIHLYNRQEAAKGKSQAPGLTTRDIATSMGSLAASISSLNNIGARSHDRYTRERLHDQLTDC</sequence>
<keyword evidence="6 8" id="KW-0472">Membrane</keyword>
<keyword evidence="11" id="KW-1185">Reference proteome</keyword>
<dbReference type="SUPFAM" id="SSF103473">
    <property type="entry name" value="MFS general substrate transporter"/>
    <property type="match status" value="1"/>
</dbReference>
<dbReference type="InterPro" id="IPR002350">
    <property type="entry name" value="Kazal_dom"/>
</dbReference>
<dbReference type="OrthoDB" id="5062115at2759"/>
<evidence type="ECO:0000313" key="11">
    <source>
        <dbReference type="Proteomes" id="UP000838412"/>
    </source>
</evidence>
<evidence type="ECO:0000313" key="10">
    <source>
        <dbReference type="EMBL" id="CAH1239679.1"/>
    </source>
</evidence>
<feature type="transmembrane region" description="Helical" evidence="8">
    <location>
        <begin position="68"/>
        <end position="87"/>
    </location>
</feature>
<feature type="transmembrane region" description="Helical" evidence="8">
    <location>
        <begin position="636"/>
        <end position="660"/>
    </location>
</feature>
<accession>A0A8J9YP68</accession>
<gene>
    <name evidence="10" type="primary">SLCO5A1</name>
    <name evidence="10" type="ORF">BLAG_LOCUS3909</name>
</gene>
<feature type="transmembrane region" description="Helical" evidence="8">
    <location>
        <begin position="164"/>
        <end position="183"/>
    </location>
</feature>
<evidence type="ECO:0000256" key="7">
    <source>
        <dbReference type="ARBA" id="ARBA00023157"/>
    </source>
</evidence>
<dbReference type="AlphaFoldDB" id="A0A8J9YP68"/>
<dbReference type="GO" id="GO:0043252">
    <property type="term" value="P:sodium-independent organic anion transport"/>
    <property type="evidence" value="ECO:0007669"/>
    <property type="project" value="TreeGrafter"/>
</dbReference>
<keyword evidence="7" id="KW-1015">Disulfide bond</keyword>
<keyword evidence="3" id="KW-1003">Cell membrane</keyword>
<dbReference type="GO" id="GO:0015347">
    <property type="term" value="F:sodium-independent organic anion transmembrane transporter activity"/>
    <property type="evidence" value="ECO:0007669"/>
    <property type="project" value="TreeGrafter"/>
</dbReference>
<dbReference type="Proteomes" id="UP000838412">
    <property type="component" value="Chromosome 11"/>
</dbReference>
<dbReference type="InterPro" id="IPR004156">
    <property type="entry name" value="OATP"/>
</dbReference>
<feature type="transmembrane region" description="Helical" evidence="8">
    <location>
        <begin position="204"/>
        <end position="231"/>
    </location>
</feature>
<dbReference type="EMBL" id="OV696696">
    <property type="protein sequence ID" value="CAH1239679.1"/>
    <property type="molecule type" value="Genomic_DNA"/>
</dbReference>
<comment type="similarity">
    <text evidence="2">Belongs to the organo anion transporter (TC 2.A.60) family.</text>
</comment>
<keyword evidence="5 8" id="KW-1133">Transmembrane helix</keyword>
<evidence type="ECO:0000256" key="4">
    <source>
        <dbReference type="ARBA" id="ARBA00022692"/>
    </source>
</evidence>
<evidence type="ECO:0000256" key="3">
    <source>
        <dbReference type="ARBA" id="ARBA00022475"/>
    </source>
</evidence>
<feature type="transmembrane region" description="Helical" evidence="8">
    <location>
        <begin position="29"/>
        <end position="56"/>
    </location>
</feature>
<protein>
    <submittedName>
        <fullName evidence="10">SLCO5A1 protein</fullName>
    </submittedName>
</protein>
<evidence type="ECO:0000256" key="8">
    <source>
        <dbReference type="SAM" id="Phobius"/>
    </source>
</evidence>
<evidence type="ECO:0000256" key="5">
    <source>
        <dbReference type="ARBA" id="ARBA00022989"/>
    </source>
</evidence>
<dbReference type="Gene3D" id="3.30.60.30">
    <property type="match status" value="1"/>
</dbReference>
<evidence type="ECO:0000256" key="1">
    <source>
        <dbReference type="ARBA" id="ARBA00004651"/>
    </source>
</evidence>
<keyword evidence="4 8" id="KW-0812">Transmembrane</keyword>
<dbReference type="PANTHER" id="PTHR11388:SF157">
    <property type="entry name" value="SOLUTE CARRIER ORGANIC ANION TRANSPORTER FAMILY MEMBER 2A1-LIKE"/>
    <property type="match status" value="1"/>
</dbReference>
<dbReference type="InterPro" id="IPR036259">
    <property type="entry name" value="MFS_trans_sf"/>
</dbReference>
<reference evidence="10" key="1">
    <citation type="submission" date="2022-01" db="EMBL/GenBank/DDBJ databases">
        <authorList>
            <person name="Braso-Vives M."/>
        </authorList>
    </citation>
    <scope>NUCLEOTIDE SEQUENCE</scope>
</reference>
<evidence type="ECO:0000256" key="6">
    <source>
        <dbReference type="ARBA" id="ARBA00023136"/>
    </source>
</evidence>
<feature type="transmembrane region" description="Helical" evidence="8">
    <location>
        <begin position="99"/>
        <end position="120"/>
    </location>
</feature>
<dbReference type="Pfam" id="PF07648">
    <property type="entry name" value="Kazal_2"/>
    <property type="match status" value="1"/>
</dbReference>
<dbReference type="Gene3D" id="1.20.1250.20">
    <property type="entry name" value="MFS general substrate transporter like domains"/>
    <property type="match status" value="1"/>
</dbReference>
<feature type="transmembrane region" description="Helical" evidence="8">
    <location>
        <begin position="251"/>
        <end position="276"/>
    </location>
</feature>
<comment type="subcellular location">
    <subcellularLocation>
        <location evidence="1">Cell membrane</location>
        <topology evidence="1">Multi-pass membrane protein</topology>
    </subcellularLocation>
</comment>
<dbReference type="SUPFAM" id="SSF100895">
    <property type="entry name" value="Kazal-type serine protease inhibitors"/>
    <property type="match status" value="1"/>
</dbReference>
<dbReference type="Pfam" id="PF03137">
    <property type="entry name" value="OATP"/>
    <property type="match status" value="2"/>
</dbReference>
<evidence type="ECO:0000259" key="9">
    <source>
        <dbReference type="PROSITE" id="PS51465"/>
    </source>
</evidence>
<dbReference type="GO" id="GO:0016323">
    <property type="term" value="C:basolateral plasma membrane"/>
    <property type="evidence" value="ECO:0007669"/>
    <property type="project" value="TreeGrafter"/>
</dbReference>
<proteinExistence type="inferred from homology"/>
<organism evidence="10 11">
    <name type="scientific">Branchiostoma lanceolatum</name>
    <name type="common">Common lancelet</name>
    <name type="synonym">Amphioxus lanceolatum</name>
    <dbReference type="NCBI Taxonomy" id="7740"/>
    <lineage>
        <taxon>Eukaryota</taxon>
        <taxon>Metazoa</taxon>
        <taxon>Chordata</taxon>
        <taxon>Cephalochordata</taxon>
        <taxon>Leptocardii</taxon>
        <taxon>Amphioxiformes</taxon>
        <taxon>Branchiostomatidae</taxon>
        <taxon>Branchiostoma</taxon>
    </lineage>
</organism>
<dbReference type="InterPro" id="IPR036058">
    <property type="entry name" value="Kazal_dom_sf"/>
</dbReference>
<feature type="transmembrane region" description="Helical" evidence="8">
    <location>
        <begin position="332"/>
        <end position="357"/>
    </location>
</feature>
<dbReference type="PROSITE" id="PS51465">
    <property type="entry name" value="KAZAL_2"/>
    <property type="match status" value="1"/>
</dbReference>
<evidence type="ECO:0000256" key="2">
    <source>
        <dbReference type="ARBA" id="ARBA00009657"/>
    </source>
</evidence>
<feature type="domain" description="Kazal-like" evidence="9">
    <location>
        <begin position="383"/>
        <end position="440"/>
    </location>
</feature>